<organism evidence="2 3">
    <name type="scientific">Bifidobacterium dentium ATCC 27679</name>
    <dbReference type="NCBI Taxonomy" id="871562"/>
    <lineage>
        <taxon>Bacteria</taxon>
        <taxon>Bacillati</taxon>
        <taxon>Actinomycetota</taxon>
        <taxon>Actinomycetes</taxon>
        <taxon>Bifidobacteriales</taxon>
        <taxon>Bifidobacteriaceae</taxon>
        <taxon>Bifidobacterium</taxon>
    </lineage>
</organism>
<dbReference type="EMBL" id="AEEQ01000010">
    <property type="protein sequence ID" value="EFM41125.1"/>
    <property type="molecule type" value="Genomic_DNA"/>
</dbReference>
<dbReference type="Proteomes" id="UP000003323">
    <property type="component" value="Unassembled WGS sequence"/>
</dbReference>
<dbReference type="AlphaFoldDB" id="E0Q8I3"/>
<evidence type="ECO:0000313" key="3">
    <source>
        <dbReference type="Proteomes" id="UP000003323"/>
    </source>
</evidence>
<gene>
    <name evidence="2" type="ORF">HMPREF0168_1441</name>
</gene>
<proteinExistence type="predicted"/>
<sequence>MYTAIVTNGGISSISQQDPIYPSFGGRPKEGGVMNPVGVTDSVTLATPTV</sequence>
<name>E0Q8I3_9BIFI</name>
<evidence type="ECO:0000313" key="2">
    <source>
        <dbReference type="EMBL" id="EFM41125.1"/>
    </source>
</evidence>
<comment type="caution">
    <text evidence="2">The sequence shown here is derived from an EMBL/GenBank/DDBJ whole genome shotgun (WGS) entry which is preliminary data.</text>
</comment>
<protein>
    <submittedName>
        <fullName evidence="2">Uncharacterized protein</fullName>
    </submittedName>
</protein>
<feature type="region of interest" description="Disordered" evidence="1">
    <location>
        <begin position="17"/>
        <end position="38"/>
    </location>
</feature>
<reference evidence="2 3" key="1">
    <citation type="submission" date="2010-08" db="EMBL/GenBank/DDBJ databases">
        <authorList>
            <person name="Muzny D."/>
            <person name="Qin X."/>
            <person name="Deng J."/>
            <person name="Jiang H."/>
            <person name="Liu Y."/>
            <person name="Qu J."/>
            <person name="Song X.-Z."/>
            <person name="Zhang L."/>
            <person name="Thornton R."/>
            <person name="Coyle M."/>
            <person name="Francisco L."/>
            <person name="Jackson L."/>
            <person name="Javaid M."/>
            <person name="Korchina V."/>
            <person name="Kovar C."/>
            <person name="Mata R."/>
            <person name="Mathew T."/>
            <person name="Ngo R."/>
            <person name="Nguyen L."/>
            <person name="Nguyen N."/>
            <person name="Okwuonu G."/>
            <person name="Ongeri F."/>
            <person name="Pham C."/>
            <person name="Simmons D."/>
            <person name="Wilczek-Boney K."/>
            <person name="Hale W."/>
            <person name="Jakkamsetti A."/>
            <person name="Pham P."/>
            <person name="Ruth R."/>
            <person name="San Lucas F."/>
            <person name="Warren J."/>
            <person name="Zhang J."/>
            <person name="Zhao Z."/>
            <person name="Zhou C."/>
            <person name="Zhu D."/>
            <person name="Lee S."/>
            <person name="Bess C."/>
            <person name="Blankenburg K."/>
            <person name="Forbes L."/>
            <person name="Fu Q."/>
            <person name="Gubbala S."/>
            <person name="Hirani K."/>
            <person name="Jayaseelan J.C."/>
            <person name="Lara F."/>
            <person name="Munidasa M."/>
            <person name="Palculict T."/>
            <person name="Patil S."/>
            <person name="Pu L.-L."/>
            <person name="Saada N."/>
            <person name="Tang L."/>
            <person name="Weissenberger G."/>
            <person name="Zhu Y."/>
            <person name="Hemphill L."/>
            <person name="Shang Y."/>
            <person name="Youmans B."/>
            <person name="Ayvaz T."/>
            <person name="Ross M."/>
            <person name="Santibanez J."/>
            <person name="Aqrawi P."/>
            <person name="Gross S."/>
            <person name="Joshi V."/>
            <person name="Fowler G."/>
            <person name="Nazareth L."/>
            <person name="Reid J."/>
            <person name="Worley K."/>
            <person name="Petrosino J."/>
            <person name="Highlander S."/>
            <person name="Gibbs R."/>
        </authorList>
    </citation>
    <scope>NUCLEOTIDE SEQUENCE [LARGE SCALE GENOMIC DNA]</scope>
    <source>
        <strain evidence="2 3">ATCC 27679</strain>
    </source>
</reference>
<dbReference type="HOGENOM" id="CLU_3115071_0_0_11"/>
<accession>E0Q8I3</accession>
<evidence type="ECO:0000256" key="1">
    <source>
        <dbReference type="SAM" id="MobiDB-lite"/>
    </source>
</evidence>